<comment type="caution">
    <text evidence="2">The sequence shown here is derived from an EMBL/GenBank/DDBJ whole genome shotgun (WGS) entry which is preliminary data.</text>
</comment>
<sequence length="138" mass="16417">MEWRHETLPYWISDQKDLLDVDAVYGLLQTTYWAKHRTRDIIEKSLENSLCFSVYGEEGQVGFMRVVTDYATFSWVCDVIIHPDHRRQGLAKWMLKFLLSHEAVRDTSMILATRDAHSLYERFGFKREELMRRKKSIG</sequence>
<dbReference type="InterPro" id="IPR053144">
    <property type="entry name" value="Acetyltransferase_Butenolide"/>
</dbReference>
<dbReference type="RefSeq" id="WP_121874089.1">
    <property type="nucleotide sequence ID" value="NZ_JACEIS010000001.1"/>
</dbReference>
<evidence type="ECO:0000313" key="2">
    <source>
        <dbReference type="EMBL" id="MBH8587260.1"/>
    </source>
</evidence>
<dbReference type="Proteomes" id="UP000641910">
    <property type="component" value="Unassembled WGS sequence"/>
</dbReference>
<dbReference type="PANTHER" id="PTHR43233">
    <property type="entry name" value="FAMILY N-ACETYLTRANSFERASE, PUTATIVE (AFU_ORTHOLOGUE AFUA_6G03350)-RELATED"/>
    <property type="match status" value="1"/>
</dbReference>
<name>A0ABS0QDK4_THEVU</name>
<dbReference type="SUPFAM" id="SSF55729">
    <property type="entry name" value="Acyl-CoA N-acyltransferases (Nat)"/>
    <property type="match status" value="1"/>
</dbReference>
<keyword evidence="3" id="KW-1185">Reference proteome</keyword>
<dbReference type="PANTHER" id="PTHR43233:SF1">
    <property type="entry name" value="FAMILY N-ACETYLTRANSFERASE, PUTATIVE (AFU_ORTHOLOGUE AFUA_6G03350)-RELATED"/>
    <property type="match status" value="1"/>
</dbReference>
<dbReference type="CDD" id="cd04301">
    <property type="entry name" value="NAT_SF"/>
    <property type="match status" value="1"/>
</dbReference>
<gene>
    <name evidence="2" type="ORF">I8U22_00305</name>
</gene>
<evidence type="ECO:0000313" key="3">
    <source>
        <dbReference type="Proteomes" id="UP000641910"/>
    </source>
</evidence>
<reference evidence="2 3" key="1">
    <citation type="submission" date="2020-12" db="EMBL/GenBank/DDBJ databases">
        <title>WGS of Thermoactinomyces spp.</title>
        <authorList>
            <person name="Cheng K."/>
        </authorList>
    </citation>
    <scope>NUCLEOTIDE SEQUENCE [LARGE SCALE GENOMIC DNA]</scope>
    <source>
        <strain evidence="3">CICC 10650\ACCC 41061</strain>
    </source>
</reference>
<dbReference type="PROSITE" id="PS51186">
    <property type="entry name" value="GNAT"/>
    <property type="match status" value="1"/>
</dbReference>
<feature type="domain" description="N-acetyltransferase" evidence="1">
    <location>
        <begin position="1"/>
        <end position="138"/>
    </location>
</feature>
<dbReference type="Gene3D" id="3.40.630.30">
    <property type="match status" value="1"/>
</dbReference>
<protein>
    <submittedName>
        <fullName evidence="2">GNAT family N-acetyltransferase</fullName>
    </submittedName>
</protein>
<accession>A0ABS0QDK4</accession>
<proteinExistence type="predicted"/>
<dbReference type="EMBL" id="JAECVU010000001">
    <property type="protein sequence ID" value="MBH8587260.1"/>
    <property type="molecule type" value="Genomic_DNA"/>
</dbReference>
<dbReference type="Pfam" id="PF13508">
    <property type="entry name" value="Acetyltransf_7"/>
    <property type="match status" value="1"/>
</dbReference>
<evidence type="ECO:0000259" key="1">
    <source>
        <dbReference type="PROSITE" id="PS51186"/>
    </source>
</evidence>
<dbReference type="InterPro" id="IPR000182">
    <property type="entry name" value="GNAT_dom"/>
</dbReference>
<organism evidence="2 3">
    <name type="scientific">Thermoactinomyces vulgaris</name>
    <dbReference type="NCBI Taxonomy" id="2026"/>
    <lineage>
        <taxon>Bacteria</taxon>
        <taxon>Bacillati</taxon>
        <taxon>Bacillota</taxon>
        <taxon>Bacilli</taxon>
        <taxon>Bacillales</taxon>
        <taxon>Thermoactinomycetaceae</taxon>
        <taxon>Thermoactinomyces</taxon>
    </lineage>
</organism>
<dbReference type="InterPro" id="IPR016181">
    <property type="entry name" value="Acyl_CoA_acyltransferase"/>
</dbReference>